<feature type="chain" id="PRO_5030920780" evidence="1">
    <location>
        <begin position="27"/>
        <end position="244"/>
    </location>
</feature>
<protein>
    <submittedName>
        <fullName evidence="2">Histidine phosphatase family protein</fullName>
    </submittedName>
</protein>
<dbReference type="Gene3D" id="3.40.50.1240">
    <property type="entry name" value="Phosphoglycerate mutase-like"/>
    <property type="match status" value="1"/>
</dbReference>
<dbReference type="GO" id="GO:0016791">
    <property type="term" value="F:phosphatase activity"/>
    <property type="evidence" value="ECO:0007669"/>
    <property type="project" value="TreeGrafter"/>
</dbReference>
<dbReference type="InterPro" id="IPR050275">
    <property type="entry name" value="PGM_Phosphatase"/>
</dbReference>
<dbReference type="SMART" id="SM00855">
    <property type="entry name" value="PGAM"/>
    <property type="match status" value="1"/>
</dbReference>
<dbReference type="CDD" id="cd07067">
    <property type="entry name" value="HP_PGM_like"/>
    <property type="match status" value="1"/>
</dbReference>
<feature type="signal peptide" evidence="1">
    <location>
        <begin position="1"/>
        <end position="26"/>
    </location>
</feature>
<keyword evidence="3" id="KW-1185">Reference proteome</keyword>
<dbReference type="PANTHER" id="PTHR48100:SF58">
    <property type="entry name" value="PE-PGRS FAMILY PROTEIN PE_PGRS11"/>
    <property type="match status" value="1"/>
</dbReference>
<dbReference type="Proteomes" id="UP000523447">
    <property type="component" value="Unassembled WGS sequence"/>
</dbReference>
<comment type="caution">
    <text evidence="2">The sequence shown here is derived from an EMBL/GenBank/DDBJ whole genome shotgun (WGS) entry which is preliminary data.</text>
</comment>
<evidence type="ECO:0000256" key="1">
    <source>
        <dbReference type="SAM" id="SignalP"/>
    </source>
</evidence>
<dbReference type="Pfam" id="PF00300">
    <property type="entry name" value="His_Phos_1"/>
    <property type="match status" value="1"/>
</dbReference>
<dbReference type="EMBL" id="JAAXPE010000021">
    <property type="protein sequence ID" value="NKY87753.1"/>
    <property type="molecule type" value="Genomic_DNA"/>
</dbReference>
<name>A0A7X6M045_9NOCA</name>
<organism evidence="2 3">
    <name type="scientific">Nocardia veterana</name>
    <dbReference type="NCBI Taxonomy" id="132249"/>
    <lineage>
        <taxon>Bacteria</taxon>
        <taxon>Bacillati</taxon>
        <taxon>Actinomycetota</taxon>
        <taxon>Actinomycetes</taxon>
        <taxon>Mycobacteriales</taxon>
        <taxon>Nocardiaceae</taxon>
        <taxon>Nocardia</taxon>
    </lineage>
</organism>
<sequence>MQLSTFVRTASMALVATVLTACTASSQDSTTHSPTLPGDDHTITITFVRHGESAGNASGLIDTSTPGPDLTDLGRQQARAAADTYAGQGIDGVFASTMVRTQQTAEYISQSVHKPVRVLAGLREIEAGQYEHQPEATAQRTYFQAPIAWLDGRRYMRIPGSIDGDEFDRRFDDAIQQIYDSGDRRPIAVAHGGSIMIWTLMNVKNPQDDLLKTHPLGNTGHISVTGNPRDGWELLDWDGVAVPH</sequence>
<dbReference type="PANTHER" id="PTHR48100">
    <property type="entry name" value="BROAD-SPECIFICITY PHOSPHATASE YOR283W-RELATED"/>
    <property type="match status" value="1"/>
</dbReference>
<gene>
    <name evidence="2" type="ORF">HGA07_19220</name>
</gene>
<evidence type="ECO:0000313" key="3">
    <source>
        <dbReference type="Proteomes" id="UP000523447"/>
    </source>
</evidence>
<dbReference type="InterPro" id="IPR029033">
    <property type="entry name" value="His_PPase_superfam"/>
</dbReference>
<dbReference type="InterPro" id="IPR013078">
    <property type="entry name" value="His_Pase_superF_clade-1"/>
</dbReference>
<dbReference type="AlphaFoldDB" id="A0A7X6M045"/>
<accession>A0A7X6M045</accession>
<evidence type="ECO:0000313" key="2">
    <source>
        <dbReference type="EMBL" id="NKY87753.1"/>
    </source>
</evidence>
<keyword evidence="1" id="KW-0732">Signal</keyword>
<dbReference type="RefSeq" id="WP_083893388.1">
    <property type="nucleotide sequence ID" value="NZ_CAWPHS010000014.1"/>
</dbReference>
<reference evidence="2 3" key="1">
    <citation type="submission" date="2020-04" db="EMBL/GenBank/DDBJ databases">
        <title>MicrobeNet Type strains.</title>
        <authorList>
            <person name="Nicholson A.C."/>
        </authorList>
    </citation>
    <scope>NUCLEOTIDE SEQUENCE [LARGE SCALE GENOMIC DNA]</scope>
    <source>
        <strain evidence="2 3">DSM 44445</strain>
    </source>
</reference>
<dbReference type="GO" id="GO:0005737">
    <property type="term" value="C:cytoplasm"/>
    <property type="evidence" value="ECO:0007669"/>
    <property type="project" value="TreeGrafter"/>
</dbReference>
<dbReference type="SUPFAM" id="SSF53254">
    <property type="entry name" value="Phosphoglycerate mutase-like"/>
    <property type="match status" value="1"/>
</dbReference>
<proteinExistence type="predicted"/>